<protein>
    <recommendedName>
        <fullName evidence="7">Endolytic murein transglycosylase</fullName>
        <ecNumber evidence="7">4.2.2.29</ecNumber>
    </recommendedName>
    <alternativeName>
        <fullName evidence="7">Peptidoglycan lytic transglycosylase</fullName>
    </alternativeName>
    <alternativeName>
        <fullName evidence="7">Peptidoglycan polymerization terminase</fullName>
    </alternativeName>
</protein>
<dbReference type="EMBL" id="CP041742">
    <property type="protein sequence ID" value="QDQ72620.1"/>
    <property type="molecule type" value="Genomic_DNA"/>
</dbReference>
<name>A0A516V270_9GAMM</name>
<dbReference type="EC" id="4.2.2.29" evidence="7"/>
<feature type="transmembrane region" description="Helical" evidence="7">
    <location>
        <begin position="35"/>
        <end position="54"/>
    </location>
</feature>
<keyword evidence="6 7" id="KW-0961">Cell wall biogenesis/degradation</keyword>
<evidence type="ECO:0000256" key="5">
    <source>
        <dbReference type="ARBA" id="ARBA00023239"/>
    </source>
</evidence>
<keyword evidence="2 7" id="KW-0812">Transmembrane</keyword>
<keyword evidence="1 7" id="KW-1003">Cell membrane</keyword>
<organism evidence="9 10">
    <name type="scientific">Pseudoluteimonas lycopersici</name>
    <dbReference type="NCBI Taxonomy" id="1324796"/>
    <lineage>
        <taxon>Bacteria</taxon>
        <taxon>Pseudomonadati</taxon>
        <taxon>Pseudomonadota</taxon>
        <taxon>Gammaproteobacteria</taxon>
        <taxon>Lysobacterales</taxon>
        <taxon>Lysobacteraceae</taxon>
        <taxon>Pseudoluteimonas</taxon>
    </lineage>
</organism>
<dbReference type="PANTHER" id="PTHR30518">
    <property type="entry name" value="ENDOLYTIC MUREIN TRANSGLYCOSYLASE"/>
    <property type="match status" value="1"/>
</dbReference>
<feature type="region of interest" description="Disordered" evidence="8">
    <location>
        <begin position="377"/>
        <end position="401"/>
    </location>
</feature>
<accession>A0A516V270</accession>
<evidence type="ECO:0000256" key="2">
    <source>
        <dbReference type="ARBA" id="ARBA00022692"/>
    </source>
</evidence>
<dbReference type="Pfam" id="PF02618">
    <property type="entry name" value="YceG"/>
    <property type="match status" value="1"/>
</dbReference>
<evidence type="ECO:0000256" key="4">
    <source>
        <dbReference type="ARBA" id="ARBA00023136"/>
    </source>
</evidence>
<evidence type="ECO:0000256" key="7">
    <source>
        <dbReference type="HAMAP-Rule" id="MF_02065"/>
    </source>
</evidence>
<keyword evidence="10" id="KW-1185">Reference proteome</keyword>
<proteinExistence type="inferred from homology"/>
<evidence type="ECO:0000313" key="9">
    <source>
        <dbReference type="EMBL" id="QDQ72620.1"/>
    </source>
</evidence>
<keyword evidence="4 7" id="KW-0472">Membrane</keyword>
<evidence type="ECO:0000313" key="10">
    <source>
        <dbReference type="Proteomes" id="UP000315891"/>
    </source>
</evidence>
<comment type="similarity">
    <text evidence="7">Belongs to the transglycosylase MltG family.</text>
</comment>
<dbReference type="OrthoDB" id="9814591at2"/>
<dbReference type="GO" id="GO:0005886">
    <property type="term" value="C:plasma membrane"/>
    <property type="evidence" value="ECO:0007669"/>
    <property type="project" value="UniProtKB-SubCell"/>
</dbReference>
<feature type="site" description="Important for catalytic activity" evidence="7">
    <location>
        <position position="250"/>
    </location>
</feature>
<keyword evidence="3 7" id="KW-1133">Transmembrane helix</keyword>
<dbReference type="AlphaFoldDB" id="A0A516V270"/>
<comment type="subcellular location">
    <subcellularLocation>
        <location evidence="7">Cell inner membrane</location>
        <topology evidence="7">Single-pass membrane protein</topology>
    </subcellularLocation>
</comment>
<keyword evidence="7" id="KW-0997">Cell inner membrane</keyword>
<dbReference type="InterPro" id="IPR003770">
    <property type="entry name" value="MLTG-like"/>
</dbReference>
<dbReference type="GO" id="GO:0008932">
    <property type="term" value="F:lytic endotransglycosylase activity"/>
    <property type="evidence" value="ECO:0007669"/>
    <property type="project" value="UniProtKB-UniRule"/>
</dbReference>
<evidence type="ECO:0000256" key="3">
    <source>
        <dbReference type="ARBA" id="ARBA00022989"/>
    </source>
</evidence>
<gene>
    <name evidence="7 9" type="primary">mltG</name>
    <name evidence="9" type="ORF">FNZ56_01370</name>
</gene>
<dbReference type="Gene3D" id="3.30.160.60">
    <property type="entry name" value="Classic Zinc Finger"/>
    <property type="match status" value="1"/>
</dbReference>
<keyword evidence="5 7" id="KW-0456">Lyase</keyword>
<comment type="function">
    <text evidence="7">Functions as a peptidoglycan terminase that cleaves nascent peptidoglycan strands endolytically to terminate their elongation.</text>
</comment>
<evidence type="ECO:0000256" key="6">
    <source>
        <dbReference type="ARBA" id="ARBA00023316"/>
    </source>
</evidence>
<dbReference type="CDD" id="cd08010">
    <property type="entry name" value="MltG_like"/>
    <property type="match status" value="1"/>
</dbReference>
<dbReference type="PANTHER" id="PTHR30518:SF2">
    <property type="entry name" value="ENDOLYTIC MUREIN TRANSGLYCOSYLASE"/>
    <property type="match status" value="1"/>
</dbReference>
<evidence type="ECO:0000256" key="8">
    <source>
        <dbReference type="SAM" id="MobiDB-lite"/>
    </source>
</evidence>
<comment type="catalytic activity">
    <reaction evidence="7">
        <text>a peptidoglycan chain = a peptidoglycan chain with N-acetyl-1,6-anhydromuramyl-[peptide] at the reducing end + a peptidoglycan chain with N-acetylglucosamine at the non-reducing end.</text>
        <dbReference type="EC" id="4.2.2.29"/>
    </reaction>
</comment>
<dbReference type="GO" id="GO:0071555">
    <property type="term" value="P:cell wall organization"/>
    <property type="evidence" value="ECO:0007669"/>
    <property type="project" value="UniProtKB-KW"/>
</dbReference>
<dbReference type="GO" id="GO:0009252">
    <property type="term" value="P:peptidoglycan biosynthetic process"/>
    <property type="evidence" value="ECO:0007669"/>
    <property type="project" value="UniProtKB-UniRule"/>
</dbReference>
<dbReference type="Proteomes" id="UP000315891">
    <property type="component" value="Chromosome"/>
</dbReference>
<dbReference type="NCBIfam" id="TIGR00247">
    <property type="entry name" value="endolytic transglycosylase MltG"/>
    <property type="match status" value="1"/>
</dbReference>
<reference evidence="9 10" key="1">
    <citation type="submission" date="2019-07" db="EMBL/GenBank/DDBJ databases">
        <title>Lysobacter weifangensis sp. nov., isolated from bensulfuron-methyl contaminated farmland soil.</title>
        <authorList>
            <person name="Zhao H."/>
        </authorList>
    </citation>
    <scope>NUCLEOTIDE SEQUENCE [LARGE SCALE GENOMIC DNA]</scope>
    <source>
        <strain evidence="9 10">CC-Bw-6</strain>
    </source>
</reference>
<sequence>MAVASRGGRRTHRLVAPASVLRRGACLSRKRKSRFGWIFVLSALLVGAAAYWAFDRYAGFADAPLASAKTDASIVVARGDSFASVLGKLHAAGESPARDMEWRLLARQLGTAGHLQVGEYALGPGTTPRDLLVRMRDGKVISRRFTIVEGWNIRQLRAALAKAMPLEHETAALDDAALMAKLGFAGQHPEGRFLPETYLYTRGDSDLDVLARAHAAMQQALDEAWKTRAPGLPLKSQDEALTLASIVEKETGVAEDRARIAGVFVNRIAKGMRLETDPTVVYGLGTRYDGNIRKRDLQADNPYNTYRIAGLPPTPISMPGKAALQAVTHPAPGNVVYFVSSGDGSGRSLFAATYAEHQANVRAYLARYRAGLAKGPLTGTATSDDAAPAPTSTTTPAGSPP</sequence>
<dbReference type="HAMAP" id="MF_02065">
    <property type="entry name" value="MltG"/>
    <property type="match status" value="1"/>
</dbReference>
<evidence type="ECO:0000256" key="1">
    <source>
        <dbReference type="ARBA" id="ARBA00022475"/>
    </source>
</evidence>